<feature type="compositionally biased region" description="Acidic residues" evidence="1">
    <location>
        <begin position="375"/>
        <end position="397"/>
    </location>
</feature>
<reference evidence="2" key="1">
    <citation type="journal article" date="2022" name="Int. J. Mol. Sci.">
        <title>Draft Genome of Tanacetum Coccineum: Genomic Comparison of Closely Related Tanacetum-Family Plants.</title>
        <authorList>
            <person name="Yamashiro T."/>
            <person name="Shiraishi A."/>
            <person name="Nakayama K."/>
            <person name="Satake H."/>
        </authorList>
    </citation>
    <scope>NUCLEOTIDE SEQUENCE</scope>
</reference>
<feature type="compositionally biased region" description="Polar residues" evidence="1">
    <location>
        <begin position="294"/>
        <end position="304"/>
    </location>
</feature>
<feature type="region of interest" description="Disordered" evidence="1">
    <location>
        <begin position="261"/>
        <end position="397"/>
    </location>
</feature>
<comment type="caution">
    <text evidence="2">The sequence shown here is derived from an EMBL/GenBank/DDBJ whole genome shotgun (WGS) entry which is preliminary data.</text>
</comment>
<protein>
    <recommendedName>
        <fullName evidence="4">Retrovirus-related Pol polyprotein from transposon TNT 1-94</fullName>
    </recommendedName>
</protein>
<sequence>MHLKFRKEVDPTRYCGMIGSFMYLTSSRPGLIFDVCMCACFADVDHAGFQDKRRSTSGSISKHIDIRYHLIKEQVENGVVELYFVRTKYQLADIFTKALGQERHEFLINKLGMRIISDCNLVFILKASISLKRKIDLLTGIQFLGHDLLYDHAKACIKDSSSYRFKLDNKKFRIGVEVFHEILQICPRLLKHKFVEPPSNEEIVTFIKEIGYKGDLESIINFDFLELKSCRATNVPKKKDSFIADENIISDNPNVALELGKSISKSKTEEQEEARRVHETHKRLITGVVIRETPSVSKKQNPESSMKLKGIEMLFDAPDEPKDKSTDSSEGAGTSTEVPDESNGKIAFDDEDEWGSKDDETFLKNIKEPKVDWLSTDEDDAMNDDDKDEEDDKSIDI</sequence>
<reference evidence="2" key="2">
    <citation type="submission" date="2022-01" db="EMBL/GenBank/DDBJ databases">
        <authorList>
            <person name="Yamashiro T."/>
            <person name="Shiraishi A."/>
            <person name="Satake H."/>
            <person name="Nakayama K."/>
        </authorList>
    </citation>
    <scope>NUCLEOTIDE SEQUENCE</scope>
</reference>
<accession>A0ABQ4ZT36</accession>
<evidence type="ECO:0008006" key="4">
    <source>
        <dbReference type="Google" id="ProtNLM"/>
    </source>
</evidence>
<name>A0ABQ4ZT36_9ASTR</name>
<dbReference type="EMBL" id="BQNB010011543">
    <property type="protein sequence ID" value="GJS91913.1"/>
    <property type="molecule type" value="Genomic_DNA"/>
</dbReference>
<gene>
    <name evidence="2" type="ORF">Tco_0774549</name>
</gene>
<organism evidence="2 3">
    <name type="scientific">Tanacetum coccineum</name>
    <dbReference type="NCBI Taxonomy" id="301880"/>
    <lineage>
        <taxon>Eukaryota</taxon>
        <taxon>Viridiplantae</taxon>
        <taxon>Streptophyta</taxon>
        <taxon>Embryophyta</taxon>
        <taxon>Tracheophyta</taxon>
        <taxon>Spermatophyta</taxon>
        <taxon>Magnoliopsida</taxon>
        <taxon>eudicotyledons</taxon>
        <taxon>Gunneridae</taxon>
        <taxon>Pentapetalae</taxon>
        <taxon>asterids</taxon>
        <taxon>campanulids</taxon>
        <taxon>Asterales</taxon>
        <taxon>Asteraceae</taxon>
        <taxon>Asteroideae</taxon>
        <taxon>Anthemideae</taxon>
        <taxon>Anthemidinae</taxon>
        <taxon>Tanacetum</taxon>
    </lineage>
</organism>
<evidence type="ECO:0000256" key="1">
    <source>
        <dbReference type="SAM" id="MobiDB-lite"/>
    </source>
</evidence>
<dbReference type="CDD" id="cd09272">
    <property type="entry name" value="RNase_HI_RT_Ty1"/>
    <property type="match status" value="1"/>
</dbReference>
<dbReference type="Proteomes" id="UP001151760">
    <property type="component" value="Unassembled WGS sequence"/>
</dbReference>
<evidence type="ECO:0000313" key="3">
    <source>
        <dbReference type="Proteomes" id="UP001151760"/>
    </source>
</evidence>
<evidence type="ECO:0000313" key="2">
    <source>
        <dbReference type="EMBL" id="GJS91913.1"/>
    </source>
</evidence>
<feature type="compositionally biased region" description="Polar residues" evidence="1">
    <location>
        <begin position="328"/>
        <end position="337"/>
    </location>
</feature>
<feature type="compositionally biased region" description="Basic and acidic residues" evidence="1">
    <location>
        <begin position="354"/>
        <end position="371"/>
    </location>
</feature>
<feature type="compositionally biased region" description="Basic and acidic residues" evidence="1">
    <location>
        <begin position="266"/>
        <end position="277"/>
    </location>
</feature>
<keyword evidence="3" id="KW-1185">Reference proteome</keyword>
<proteinExistence type="predicted"/>